<evidence type="ECO:0000256" key="1">
    <source>
        <dbReference type="SAM" id="Phobius"/>
    </source>
</evidence>
<feature type="transmembrane region" description="Helical" evidence="1">
    <location>
        <begin position="12"/>
        <end position="33"/>
    </location>
</feature>
<dbReference type="EMBL" id="CDHN01000008">
    <property type="protein sequence ID" value="CEJ95095.1"/>
    <property type="molecule type" value="Genomic_DNA"/>
</dbReference>
<keyword evidence="3" id="KW-1185">Reference proteome</keyword>
<protein>
    <submittedName>
        <fullName evidence="2">Uncharacterized protein</fullName>
    </submittedName>
</protein>
<organism evidence="2 3">
    <name type="scientific">[Torrubiella] hemipterigena</name>
    <dbReference type="NCBI Taxonomy" id="1531966"/>
    <lineage>
        <taxon>Eukaryota</taxon>
        <taxon>Fungi</taxon>
        <taxon>Dikarya</taxon>
        <taxon>Ascomycota</taxon>
        <taxon>Pezizomycotina</taxon>
        <taxon>Sordariomycetes</taxon>
        <taxon>Hypocreomycetidae</taxon>
        <taxon>Hypocreales</taxon>
        <taxon>Clavicipitaceae</taxon>
        <taxon>Clavicipitaceae incertae sedis</taxon>
        <taxon>'Torrubiella' clade</taxon>
    </lineage>
</organism>
<evidence type="ECO:0000313" key="3">
    <source>
        <dbReference type="Proteomes" id="UP000039046"/>
    </source>
</evidence>
<reference evidence="2 3" key="1">
    <citation type="journal article" date="2015" name="Genome Announc.">
        <title>Draft Genome Sequence and Gene Annotation of the Entomopathogenic Fungus Verticillium hemipterigenum.</title>
        <authorList>
            <person name="Horn F."/>
            <person name="Habel A."/>
            <person name="Scharf D.H."/>
            <person name="Dworschak J."/>
            <person name="Brakhage A.A."/>
            <person name="Guthke R."/>
            <person name="Hertweck C."/>
            <person name="Linde J."/>
        </authorList>
    </citation>
    <scope>NUCLEOTIDE SEQUENCE [LARGE SCALE GENOMIC DNA]</scope>
</reference>
<accession>A0A0A1TS46</accession>
<gene>
    <name evidence="2" type="ORF">VHEMI10597</name>
</gene>
<evidence type="ECO:0000313" key="2">
    <source>
        <dbReference type="EMBL" id="CEJ95095.1"/>
    </source>
</evidence>
<dbReference type="AlphaFoldDB" id="A0A0A1TS46"/>
<dbReference type="HOGENOM" id="CLU_1595715_0_0_1"/>
<name>A0A0A1TS46_9HYPO</name>
<proteinExistence type="predicted"/>
<dbReference type="Proteomes" id="UP000039046">
    <property type="component" value="Unassembled WGS sequence"/>
</dbReference>
<keyword evidence="1" id="KW-0472">Membrane</keyword>
<keyword evidence="1" id="KW-1133">Transmembrane helix</keyword>
<sequence length="167" mass="19094">MPQRIRPAISICRRSLLGMFSFMAFFSLALHIFPSPTVSLVSFIVALQPCQPYGPSGLTGRDVFPPFLQARFFVYFLRKHMKLAFHPQFFQTNFMVMWIDNDWDAFHQSLLIFSLDDVEGREKYYPDCAASQQFPDDGFLDGVDLLVSSDKLQEIAVSSSETFPNMG</sequence>
<keyword evidence="1" id="KW-0812">Transmembrane</keyword>